<dbReference type="Pfam" id="PF01547">
    <property type="entry name" value="SBP_bac_1"/>
    <property type="match status" value="1"/>
</dbReference>
<sequence>MNRRGFLAGLAAAAVAGAVGGCGDNGGAGGGAGAEGSSDKASLTYTAWEEITPAVIKQQLPAFQKQFPGISVASTFTPWKDYFTKLQTQASSGTAPDVFAMNGVQFDLYAAEGKIDPIDQLVSDGQLDLSKYPKALVERYVWDGKQYAVPNNFDSVALFYNRAIFDQLGLKPPTDDWTWDEFLGTAAEISAKLKSKGIYGFTPTMGDSQTTYYNSIPAAGGYVINPDRTKSGYDLPETVEGLKFFADVLTNGTAPTIQQLTDVSGMDWFINGKGAMTWAASYNLADVAASKHAKDIQVVRLPTKKTNQCVLNGTATVISAQSKNKAAAREVLKWLAGPEFARSIAATGAVIPSYEGSQGAFLKTVPDWNLQVFIDAAKDAYLYPTSKNTKAWDQLEAPTLAPLWQGKESAESVGKKLAEQMNAALAKE</sequence>
<name>A0A7W9J5U0_9ACTN</name>
<evidence type="ECO:0000256" key="3">
    <source>
        <dbReference type="ARBA" id="ARBA00022448"/>
    </source>
</evidence>
<keyword evidence="4" id="KW-0732">Signal</keyword>
<evidence type="ECO:0000256" key="2">
    <source>
        <dbReference type="ARBA" id="ARBA00008520"/>
    </source>
</evidence>
<evidence type="ECO:0000313" key="5">
    <source>
        <dbReference type="EMBL" id="MBB5835675.1"/>
    </source>
</evidence>
<evidence type="ECO:0000256" key="4">
    <source>
        <dbReference type="ARBA" id="ARBA00022729"/>
    </source>
</evidence>
<dbReference type="InterPro" id="IPR006059">
    <property type="entry name" value="SBP"/>
</dbReference>
<keyword evidence="3" id="KW-0813">Transport</keyword>
<dbReference type="EMBL" id="JACHMY010000001">
    <property type="protein sequence ID" value="MBB5835675.1"/>
    <property type="molecule type" value="Genomic_DNA"/>
</dbReference>
<dbReference type="PROSITE" id="PS51257">
    <property type="entry name" value="PROKAR_LIPOPROTEIN"/>
    <property type="match status" value="1"/>
</dbReference>
<gene>
    <name evidence="5" type="ORF">HDA39_002409</name>
</gene>
<comment type="subcellular location">
    <subcellularLocation>
        <location evidence="1">Cell envelope</location>
    </subcellularLocation>
</comment>
<accession>A0A7W9J5U0</accession>
<evidence type="ECO:0000313" key="6">
    <source>
        <dbReference type="Proteomes" id="UP000549971"/>
    </source>
</evidence>
<evidence type="ECO:0000256" key="1">
    <source>
        <dbReference type="ARBA" id="ARBA00004196"/>
    </source>
</evidence>
<proteinExistence type="inferred from homology"/>
<dbReference type="Proteomes" id="UP000549971">
    <property type="component" value="Unassembled WGS sequence"/>
</dbReference>
<organism evidence="5 6">
    <name type="scientific">Kribbella italica</name>
    <dbReference type="NCBI Taxonomy" id="1540520"/>
    <lineage>
        <taxon>Bacteria</taxon>
        <taxon>Bacillati</taxon>
        <taxon>Actinomycetota</taxon>
        <taxon>Actinomycetes</taxon>
        <taxon>Propionibacteriales</taxon>
        <taxon>Kribbellaceae</taxon>
        <taxon>Kribbella</taxon>
    </lineage>
</organism>
<dbReference type="PROSITE" id="PS51318">
    <property type="entry name" value="TAT"/>
    <property type="match status" value="1"/>
</dbReference>
<dbReference type="InterPro" id="IPR006311">
    <property type="entry name" value="TAT_signal"/>
</dbReference>
<keyword evidence="5" id="KW-0762">Sugar transport</keyword>
<dbReference type="AlphaFoldDB" id="A0A7W9J5U0"/>
<dbReference type="CDD" id="cd13585">
    <property type="entry name" value="PBP2_TMBP_like"/>
    <property type="match status" value="1"/>
</dbReference>
<comment type="caution">
    <text evidence="5">The sequence shown here is derived from an EMBL/GenBank/DDBJ whole genome shotgun (WGS) entry which is preliminary data.</text>
</comment>
<dbReference type="PANTHER" id="PTHR43649:SF31">
    <property type="entry name" value="SN-GLYCEROL-3-PHOSPHATE-BINDING PERIPLASMIC PROTEIN UGPB"/>
    <property type="match status" value="1"/>
</dbReference>
<dbReference type="RefSeq" id="WP_184795292.1">
    <property type="nucleotide sequence ID" value="NZ_JACHMY010000001.1"/>
</dbReference>
<comment type="similarity">
    <text evidence="2">Belongs to the bacterial solute-binding protein 1 family.</text>
</comment>
<protein>
    <submittedName>
        <fullName evidence="5">Multiple sugar transport system substrate-binding protein</fullName>
    </submittedName>
</protein>
<keyword evidence="6" id="KW-1185">Reference proteome</keyword>
<dbReference type="Gene3D" id="3.40.190.10">
    <property type="entry name" value="Periplasmic binding protein-like II"/>
    <property type="match status" value="1"/>
</dbReference>
<dbReference type="GO" id="GO:0030313">
    <property type="term" value="C:cell envelope"/>
    <property type="evidence" value="ECO:0007669"/>
    <property type="project" value="UniProtKB-SubCell"/>
</dbReference>
<dbReference type="SUPFAM" id="SSF53850">
    <property type="entry name" value="Periplasmic binding protein-like II"/>
    <property type="match status" value="1"/>
</dbReference>
<dbReference type="InterPro" id="IPR050490">
    <property type="entry name" value="Bact_solute-bd_prot1"/>
</dbReference>
<reference evidence="5 6" key="1">
    <citation type="submission" date="2020-08" db="EMBL/GenBank/DDBJ databases">
        <title>Sequencing the genomes of 1000 actinobacteria strains.</title>
        <authorList>
            <person name="Klenk H.-P."/>
        </authorList>
    </citation>
    <scope>NUCLEOTIDE SEQUENCE [LARGE SCALE GENOMIC DNA]</scope>
    <source>
        <strain evidence="5 6">DSM 28967</strain>
    </source>
</reference>
<dbReference type="PANTHER" id="PTHR43649">
    <property type="entry name" value="ARABINOSE-BINDING PROTEIN-RELATED"/>
    <property type="match status" value="1"/>
</dbReference>